<reference evidence="2" key="1">
    <citation type="submission" date="2020-07" db="EMBL/GenBank/DDBJ databases">
        <title>The High-quality genome of the commercially important snow crab, Chionoecetes opilio.</title>
        <authorList>
            <person name="Jeong J.-H."/>
            <person name="Ryu S."/>
        </authorList>
    </citation>
    <scope>NUCLEOTIDE SEQUENCE</scope>
    <source>
        <strain evidence="2">MADBK_172401_WGS</strain>
        <tissue evidence="2">Digestive gland</tissue>
    </source>
</reference>
<name>A0A8J4Y4Q2_CHIOP</name>
<evidence type="ECO:0000256" key="1">
    <source>
        <dbReference type="SAM" id="MobiDB-lite"/>
    </source>
</evidence>
<evidence type="ECO:0000313" key="3">
    <source>
        <dbReference type="Proteomes" id="UP000770661"/>
    </source>
</evidence>
<feature type="region of interest" description="Disordered" evidence="1">
    <location>
        <begin position="70"/>
        <end position="97"/>
    </location>
</feature>
<dbReference type="Proteomes" id="UP000770661">
    <property type="component" value="Unassembled WGS sequence"/>
</dbReference>
<proteinExistence type="predicted"/>
<accession>A0A8J4Y4Q2</accession>
<keyword evidence="3" id="KW-1185">Reference proteome</keyword>
<gene>
    <name evidence="2" type="ORF">GWK47_010217</name>
</gene>
<protein>
    <submittedName>
        <fullName evidence="2">Uncharacterized protein</fullName>
    </submittedName>
</protein>
<comment type="caution">
    <text evidence="2">The sequence shown here is derived from an EMBL/GenBank/DDBJ whole genome shotgun (WGS) entry which is preliminary data.</text>
</comment>
<dbReference type="EMBL" id="JACEEZ010019016">
    <property type="protein sequence ID" value="KAG0716229.1"/>
    <property type="molecule type" value="Genomic_DNA"/>
</dbReference>
<dbReference type="AlphaFoldDB" id="A0A8J4Y4Q2"/>
<sequence length="174" mass="19362">MSAQRFKLTLREVRGDEHAAGRQVWSVQYLNDRMRRLYWSSQGQGGAHVTPRGKVSDWAGRNSTRLERCSVPERRSQDGLSPRSWAHTSGLPRRQPAIMTQQADYSHRLINTTAATRASFPAPLPGQAMPVGQSIKQPSPLVPRGSSTLICIPRSCGIGKVKRDLTGMQWSEGR</sequence>
<evidence type="ECO:0000313" key="2">
    <source>
        <dbReference type="EMBL" id="KAG0716229.1"/>
    </source>
</evidence>
<organism evidence="2 3">
    <name type="scientific">Chionoecetes opilio</name>
    <name type="common">Atlantic snow crab</name>
    <name type="synonym">Cancer opilio</name>
    <dbReference type="NCBI Taxonomy" id="41210"/>
    <lineage>
        <taxon>Eukaryota</taxon>
        <taxon>Metazoa</taxon>
        <taxon>Ecdysozoa</taxon>
        <taxon>Arthropoda</taxon>
        <taxon>Crustacea</taxon>
        <taxon>Multicrustacea</taxon>
        <taxon>Malacostraca</taxon>
        <taxon>Eumalacostraca</taxon>
        <taxon>Eucarida</taxon>
        <taxon>Decapoda</taxon>
        <taxon>Pleocyemata</taxon>
        <taxon>Brachyura</taxon>
        <taxon>Eubrachyura</taxon>
        <taxon>Majoidea</taxon>
        <taxon>Majidae</taxon>
        <taxon>Chionoecetes</taxon>
    </lineage>
</organism>